<dbReference type="PANTHER" id="PTHR43066">
    <property type="entry name" value="RHOMBOID-RELATED PROTEIN"/>
    <property type="match status" value="1"/>
</dbReference>
<comment type="caution">
    <text evidence="4">The sequence shown here is derived from an EMBL/GenBank/DDBJ whole genome shotgun (WGS) entry which is preliminary data.</text>
</comment>
<proteinExistence type="inferred from homology"/>
<evidence type="ECO:0000259" key="3">
    <source>
        <dbReference type="Pfam" id="PF01694"/>
    </source>
</evidence>
<dbReference type="PANTHER" id="PTHR43066:SF1">
    <property type="entry name" value="RHOMBOID PROTEIN 2"/>
    <property type="match status" value="1"/>
</dbReference>
<comment type="similarity">
    <text evidence="1">Belongs to the peptidase S54 family.</text>
</comment>
<sequence length="189" mass="21424">MKIIDIMKKSPVTFIFFTISLIIFIIARLTDPENIRFLALSNSELPERWYTLITHGFVHVEPYHFILNMVVLIFVGRWVERLIGSRKYFVLTFLCILAGGTSIVLWGTAGIGFSAAGFGLLFYYYLAFPMEKELYFNLPNVVLPILLLLVSVIAIVFDLLGSVGHIPHLAGGIVGAICLFIFRKKHREI</sequence>
<keyword evidence="2" id="KW-1133">Transmembrane helix</keyword>
<keyword evidence="4" id="KW-0645">Protease</keyword>
<keyword evidence="4" id="KW-0378">Hydrolase</keyword>
<gene>
    <name evidence="4" type="ORF">KS419_11340</name>
</gene>
<keyword evidence="2" id="KW-0812">Transmembrane</keyword>
<evidence type="ECO:0000313" key="5">
    <source>
        <dbReference type="Proteomes" id="UP000784880"/>
    </source>
</evidence>
<feature type="transmembrane region" description="Helical" evidence="2">
    <location>
        <begin position="111"/>
        <end position="128"/>
    </location>
</feature>
<dbReference type="InterPro" id="IPR022764">
    <property type="entry name" value="Peptidase_S54_rhomboid_dom"/>
</dbReference>
<organism evidence="4 5">
    <name type="scientific">Evansella tamaricis</name>
    <dbReference type="NCBI Taxonomy" id="2069301"/>
    <lineage>
        <taxon>Bacteria</taxon>
        <taxon>Bacillati</taxon>
        <taxon>Bacillota</taxon>
        <taxon>Bacilli</taxon>
        <taxon>Bacillales</taxon>
        <taxon>Bacillaceae</taxon>
        <taxon>Evansella</taxon>
    </lineage>
</organism>
<accession>A0ABS6JG17</accession>
<dbReference type="Proteomes" id="UP000784880">
    <property type="component" value="Unassembled WGS sequence"/>
</dbReference>
<feature type="transmembrane region" description="Helical" evidence="2">
    <location>
        <begin position="166"/>
        <end position="182"/>
    </location>
</feature>
<feature type="transmembrane region" description="Helical" evidence="2">
    <location>
        <begin position="88"/>
        <end position="105"/>
    </location>
</feature>
<feature type="transmembrane region" description="Helical" evidence="2">
    <location>
        <begin position="12"/>
        <end position="29"/>
    </location>
</feature>
<dbReference type="GO" id="GO:0008233">
    <property type="term" value="F:peptidase activity"/>
    <property type="evidence" value="ECO:0007669"/>
    <property type="project" value="UniProtKB-KW"/>
</dbReference>
<reference evidence="4 5" key="1">
    <citation type="submission" date="2021-06" db="EMBL/GenBank/DDBJ databases">
        <title>Bacillus sp. RD4P76, an endophyte from a halophyte.</title>
        <authorList>
            <person name="Sun J.-Q."/>
        </authorList>
    </citation>
    <scope>NUCLEOTIDE SEQUENCE [LARGE SCALE GENOMIC DNA]</scope>
    <source>
        <strain evidence="4 5">CGMCC 1.15917</strain>
    </source>
</reference>
<dbReference type="RefSeq" id="WP_217066520.1">
    <property type="nucleotide sequence ID" value="NZ_JAHQCS010000096.1"/>
</dbReference>
<dbReference type="EMBL" id="JAHQCS010000096">
    <property type="protein sequence ID" value="MBU9712335.1"/>
    <property type="molecule type" value="Genomic_DNA"/>
</dbReference>
<name>A0ABS6JG17_9BACI</name>
<evidence type="ECO:0000256" key="1">
    <source>
        <dbReference type="ARBA" id="ARBA00009045"/>
    </source>
</evidence>
<keyword evidence="2" id="KW-0472">Membrane</keyword>
<evidence type="ECO:0000313" key="4">
    <source>
        <dbReference type="EMBL" id="MBU9712335.1"/>
    </source>
</evidence>
<feature type="transmembrane region" description="Helical" evidence="2">
    <location>
        <begin position="140"/>
        <end position="160"/>
    </location>
</feature>
<keyword evidence="5" id="KW-1185">Reference proteome</keyword>
<dbReference type="GO" id="GO:0006508">
    <property type="term" value="P:proteolysis"/>
    <property type="evidence" value="ECO:0007669"/>
    <property type="project" value="UniProtKB-KW"/>
</dbReference>
<feature type="domain" description="Peptidase S54 rhomboid" evidence="3">
    <location>
        <begin position="47"/>
        <end position="184"/>
    </location>
</feature>
<protein>
    <submittedName>
        <fullName evidence="4">Rhomboid family intramembrane serine protease</fullName>
    </submittedName>
</protein>
<feature type="transmembrane region" description="Helical" evidence="2">
    <location>
        <begin position="49"/>
        <end position="76"/>
    </location>
</feature>
<dbReference type="Pfam" id="PF01694">
    <property type="entry name" value="Rhomboid"/>
    <property type="match status" value="1"/>
</dbReference>
<evidence type="ECO:0000256" key="2">
    <source>
        <dbReference type="SAM" id="Phobius"/>
    </source>
</evidence>